<keyword evidence="2" id="KW-1185">Reference proteome</keyword>
<dbReference type="eggNOG" id="ENOG5033E8C">
    <property type="taxonomic scope" value="Bacteria"/>
</dbReference>
<proteinExistence type="predicted"/>
<accession>A0A075R1D2</accession>
<protein>
    <submittedName>
        <fullName evidence="1">Uncharacterized protein</fullName>
    </submittedName>
</protein>
<evidence type="ECO:0000313" key="2">
    <source>
        <dbReference type="Proteomes" id="UP000005850"/>
    </source>
</evidence>
<dbReference type="AlphaFoldDB" id="A0A075R1D2"/>
<gene>
    <name evidence="1" type="ORF">BRLA_c020610</name>
</gene>
<organism evidence="1 2">
    <name type="scientific">Brevibacillus laterosporus LMG 15441</name>
    <dbReference type="NCBI Taxonomy" id="1042163"/>
    <lineage>
        <taxon>Bacteria</taxon>
        <taxon>Bacillati</taxon>
        <taxon>Bacillota</taxon>
        <taxon>Bacilli</taxon>
        <taxon>Bacillales</taxon>
        <taxon>Paenibacillaceae</taxon>
        <taxon>Brevibacillus</taxon>
    </lineage>
</organism>
<dbReference type="RefSeq" id="WP_003337238.1">
    <property type="nucleotide sequence ID" value="NZ_CP007806.1"/>
</dbReference>
<evidence type="ECO:0000313" key="1">
    <source>
        <dbReference type="EMBL" id="AIG26382.1"/>
    </source>
</evidence>
<dbReference type="Proteomes" id="UP000005850">
    <property type="component" value="Chromosome"/>
</dbReference>
<sequence>MLRKIGIQEIVHETLELDDYTPFNVYWKTPFVFPTQYWRTGDLKESFIEIGINLDSGELLSITSLLLPSISYESPTFLNSQKAIDQSGIPVFDMSAWENIKYIDNPIDFQSFFFNGKVTIVFDDTNAAASTLSSEHFTFYFDSNHFLIAFDLGNLSEEEILQLSSSIKLNTNCNM</sequence>
<dbReference type="EMBL" id="CP007806">
    <property type="protein sequence ID" value="AIG26382.1"/>
    <property type="molecule type" value="Genomic_DNA"/>
</dbReference>
<dbReference type="HOGENOM" id="CLU_130940_0_0_9"/>
<reference evidence="1 2" key="1">
    <citation type="journal article" date="2011" name="J. Bacteriol.">
        <title>Genome sequence of Brevibacillus laterosporus LMG 15441, a pathogen of invertebrates.</title>
        <authorList>
            <person name="Djukic M."/>
            <person name="Poehlein A."/>
            <person name="Thurmer A."/>
            <person name="Daniel R."/>
        </authorList>
    </citation>
    <scope>NUCLEOTIDE SEQUENCE [LARGE SCALE GENOMIC DNA]</scope>
    <source>
        <strain evidence="1 2">LMG 15441</strain>
    </source>
</reference>
<dbReference type="KEGG" id="blr:BRLA_c020610"/>
<name>A0A075R1D2_BRELA</name>